<evidence type="ECO:0000256" key="4">
    <source>
        <dbReference type="ARBA" id="ARBA00022989"/>
    </source>
</evidence>
<dbReference type="AlphaFoldDB" id="A0A835R762"/>
<reference evidence="13 14" key="1">
    <citation type="journal article" date="2020" name="Nat. Food">
        <title>A phased Vanilla planifolia genome enables genetic improvement of flavour and production.</title>
        <authorList>
            <person name="Hasing T."/>
            <person name="Tang H."/>
            <person name="Brym M."/>
            <person name="Khazi F."/>
            <person name="Huang T."/>
            <person name="Chambers A.H."/>
        </authorList>
    </citation>
    <scope>NUCLEOTIDE SEQUENCE [LARGE SCALE GENOMIC DNA]</scope>
    <source>
        <tissue evidence="13">Leaf</tissue>
    </source>
</reference>
<keyword evidence="10" id="KW-0407">Ion channel</keyword>
<evidence type="ECO:0000256" key="7">
    <source>
        <dbReference type="ARBA" id="ARBA00023170"/>
    </source>
</evidence>
<dbReference type="GO" id="GO:0016020">
    <property type="term" value="C:membrane"/>
    <property type="evidence" value="ECO:0007669"/>
    <property type="project" value="UniProtKB-SubCell"/>
</dbReference>
<dbReference type="GO" id="GO:0015276">
    <property type="term" value="F:ligand-gated monoatomic ion channel activity"/>
    <property type="evidence" value="ECO:0007669"/>
    <property type="project" value="InterPro"/>
</dbReference>
<keyword evidence="4 11" id="KW-1133">Transmembrane helix</keyword>
<gene>
    <name evidence="13" type="ORF">HPP92_012030</name>
</gene>
<evidence type="ECO:0000313" key="13">
    <source>
        <dbReference type="EMBL" id="KAG0483946.1"/>
    </source>
</evidence>
<dbReference type="OrthoDB" id="784410at2759"/>
<keyword evidence="7" id="KW-0675">Receptor</keyword>
<keyword evidence="9" id="KW-1071">Ligand-gated ion channel</keyword>
<evidence type="ECO:0000256" key="10">
    <source>
        <dbReference type="ARBA" id="ARBA00023303"/>
    </source>
</evidence>
<comment type="subcellular location">
    <subcellularLocation>
        <location evidence="1">Membrane</location>
        <topology evidence="1">Multi-pass membrane protein</topology>
    </subcellularLocation>
</comment>
<evidence type="ECO:0000256" key="1">
    <source>
        <dbReference type="ARBA" id="ARBA00004141"/>
    </source>
</evidence>
<evidence type="ECO:0000256" key="8">
    <source>
        <dbReference type="ARBA" id="ARBA00023180"/>
    </source>
</evidence>
<dbReference type="SUPFAM" id="SSF53850">
    <property type="entry name" value="Periplasmic binding protein-like II"/>
    <property type="match status" value="1"/>
</dbReference>
<evidence type="ECO:0000256" key="2">
    <source>
        <dbReference type="ARBA" id="ARBA00022448"/>
    </source>
</evidence>
<keyword evidence="5" id="KW-0406">Ion transport</keyword>
<accession>A0A835R762</accession>
<evidence type="ECO:0000313" key="14">
    <source>
        <dbReference type="Proteomes" id="UP000639772"/>
    </source>
</evidence>
<proteinExistence type="predicted"/>
<keyword evidence="3 11" id="KW-0812">Transmembrane</keyword>
<dbReference type="Proteomes" id="UP000639772">
    <property type="component" value="Unassembled WGS sequence"/>
</dbReference>
<evidence type="ECO:0000256" key="6">
    <source>
        <dbReference type="ARBA" id="ARBA00023136"/>
    </source>
</evidence>
<comment type="caution">
    <text evidence="13">The sequence shown here is derived from an EMBL/GenBank/DDBJ whole genome shotgun (WGS) entry which is preliminary data.</text>
</comment>
<feature type="domain" description="Ionotropic glutamate receptor C-terminal" evidence="12">
    <location>
        <begin position="8"/>
        <end position="174"/>
    </location>
</feature>
<dbReference type="Gene3D" id="1.10.287.70">
    <property type="match status" value="1"/>
</dbReference>
<dbReference type="PANTHER" id="PTHR18966">
    <property type="entry name" value="IONOTROPIC GLUTAMATE RECEPTOR"/>
    <property type="match status" value="1"/>
</dbReference>
<sequence length="235" mass="25761">MKTQLSGELMIAEDEVKSNLTKIVVSFWLFAVLILTSSYTASLSSMLTVQQLRPTATNVEDLIRSGTSIGYMGDLTSTDKQGIDKSRLKAYYSKEEFNDALSRGSSHGGVSAIIAETPYLKAFLSKYCNNYTMIGPVYKTNGFGFAFSKGSPLVNDISREMTRLSGDIENLFYKSMDECSNNSTVAVKERLAVGSFSGLFLITGLTSAVALLLYISQVMYKQTKASPPLHEPSLR</sequence>
<feature type="transmembrane region" description="Helical" evidence="11">
    <location>
        <begin position="20"/>
        <end position="41"/>
    </location>
</feature>
<evidence type="ECO:0000256" key="3">
    <source>
        <dbReference type="ARBA" id="ARBA00022692"/>
    </source>
</evidence>
<protein>
    <recommendedName>
        <fullName evidence="12">Ionotropic glutamate receptor C-terminal domain-containing protein</fullName>
    </recommendedName>
</protein>
<evidence type="ECO:0000256" key="9">
    <source>
        <dbReference type="ARBA" id="ARBA00023286"/>
    </source>
</evidence>
<keyword evidence="8" id="KW-0325">Glycoprotein</keyword>
<dbReference type="Pfam" id="PF00060">
    <property type="entry name" value="Lig_chan"/>
    <property type="match status" value="1"/>
</dbReference>
<dbReference type="EMBL" id="JADCNM010000005">
    <property type="protein sequence ID" value="KAG0483946.1"/>
    <property type="molecule type" value="Genomic_DNA"/>
</dbReference>
<evidence type="ECO:0000259" key="12">
    <source>
        <dbReference type="SMART" id="SM00079"/>
    </source>
</evidence>
<dbReference type="SMART" id="SM00079">
    <property type="entry name" value="PBPe"/>
    <property type="match status" value="1"/>
</dbReference>
<feature type="transmembrane region" description="Helical" evidence="11">
    <location>
        <begin position="191"/>
        <end position="215"/>
    </location>
</feature>
<evidence type="ECO:0000256" key="5">
    <source>
        <dbReference type="ARBA" id="ARBA00023065"/>
    </source>
</evidence>
<dbReference type="InterPro" id="IPR001320">
    <property type="entry name" value="Iontro_rcpt_C"/>
</dbReference>
<evidence type="ECO:0000256" key="11">
    <source>
        <dbReference type="SAM" id="Phobius"/>
    </source>
</evidence>
<dbReference type="FunFam" id="3.40.190.10:FF:000217">
    <property type="entry name" value="Glutamate receptor"/>
    <property type="match status" value="1"/>
</dbReference>
<keyword evidence="2" id="KW-0813">Transport</keyword>
<keyword evidence="6 11" id="KW-0472">Membrane</keyword>
<organism evidence="13 14">
    <name type="scientific">Vanilla planifolia</name>
    <name type="common">Vanilla</name>
    <dbReference type="NCBI Taxonomy" id="51239"/>
    <lineage>
        <taxon>Eukaryota</taxon>
        <taxon>Viridiplantae</taxon>
        <taxon>Streptophyta</taxon>
        <taxon>Embryophyta</taxon>
        <taxon>Tracheophyta</taxon>
        <taxon>Spermatophyta</taxon>
        <taxon>Magnoliopsida</taxon>
        <taxon>Liliopsida</taxon>
        <taxon>Asparagales</taxon>
        <taxon>Orchidaceae</taxon>
        <taxon>Vanilloideae</taxon>
        <taxon>Vanilleae</taxon>
        <taxon>Vanilla</taxon>
    </lineage>
</organism>
<dbReference type="InterPro" id="IPR015683">
    <property type="entry name" value="Ionotropic_Glu_rcpt"/>
</dbReference>
<name>A0A835R762_VANPL</name>